<dbReference type="EMBL" id="BJYF01000006">
    <property type="protein sequence ID" value="GEN59299.1"/>
    <property type="molecule type" value="Genomic_DNA"/>
</dbReference>
<dbReference type="PANTHER" id="PTHR30006">
    <property type="entry name" value="THIAMINE-BINDING PERIPLASMIC PROTEIN-RELATED"/>
    <property type="match status" value="1"/>
</dbReference>
<accession>A0A511X8N4</accession>
<keyword evidence="3" id="KW-1185">Reference proteome</keyword>
<dbReference type="GO" id="GO:0030976">
    <property type="term" value="F:thiamine pyrophosphate binding"/>
    <property type="evidence" value="ECO:0007669"/>
    <property type="project" value="TreeGrafter"/>
</dbReference>
<keyword evidence="1" id="KW-0732">Signal</keyword>
<evidence type="ECO:0000313" key="3">
    <source>
        <dbReference type="Proteomes" id="UP000321635"/>
    </source>
</evidence>
<dbReference type="GO" id="GO:0015888">
    <property type="term" value="P:thiamine transport"/>
    <property type="evidence" value="ECO:0007669"/>
    <property type="project" value="TreeGrafter"/>
</dbReference>
<dbReference type="Pfam" id="PF13416">
    <property type="entry name" value="SBP_bac_8"/>
    <property type="match status" value="1"/>
</dbReference>
<evidence type="ECO:0000313" key="2">
    <source>
        <dbReference type="EMBL" id="GEN59299.1"/>
    </source>
</evidence>
<dbReference type="Proteomes" id="UP000321635">
    <property type="component" value="Unassembled WGS sequence"/>
</dbReference>
<protein>
    <recommendedName>
        <fullName evidence="4">ABC transporter substrate-binding protein</fullName>
    </recommendedName>
</protein>
<dbReference type="STRING" id="1120919.GCA_000429165_02092"/>
<dbReference type="GO" id="GO:0030975">
    <property type="term" value="F:thiamine binding"/>
    <property type="evidence" value="ECO:0007669"/>
    <property type="project" value="TreeGrafter"/>
</dbReference>
<proteinExistence type="predicted"/>
<evidence type="ECO:0000256" key="1">
    <source>
        <dbReference type="ARBA" id="ARBA00022729"/>
    </source>
</evidence>
<evidence type="ECO:0008006" key="4">
    <source>
        <dbReference type="Google" id="ProtNLM"/>
    </source>
</evidence>
<name>A0A511X8N4_9PROT</name>
<dbReference type="AlphaFoldDB" id="A0A511X8N4"/>
<dbReference type="Gene3D" id="3.40.190.10">
    <property type="entry name" value="Periplasmic binding protein-like II"/>
    <property type="match status" value="2"/>
</dbReference>
<dbReference type="SUPFAM" id="SSF53850">
    <property type="entry name" value="Periplasmic binding protein-like II"/>
    <property type="match status" value="1"/>
</dbReference>
<dbReference type="PANTHER" id="PTHR30006:SF2">
    <property type="entry name" value="ABC TRANSPORTER SUBSTRATE-BINDING PROTEIN"/>
    <property type="match status" value="1"/>
</dbReference>
<comment type="caution">
    <text evidence="2">The sequence shown here is derived from an EMBL/GenBank/DDBJ whole genome shotgun (WGS) entry which is preliminary data.</text>
</comment>
<reference evidence="2 3" key="1">
    <citation type="submission" date="2019-07" db="EMBL/GenBank/DDBJ databases">
        <title>Whole genome shotgun sequence of Acetobacter nitrogenifigens NBRC 105050.</title>
        <authorList>
            <person name="Hosoyama A."/>
            <person name="Uohara A."/>
            <person name="Ohji S."/>
            <person name="Ichikawa N."/>
        </authorList>
    </citation>
    <scope>NUCLEOTIDE SEQUENCE [LARGE SCALE GENOMIC DNA]</scope>
    <source>
        <strain evidence="2 3">NBRC 105050</strain>
    </source>
</reference>
<dbReference type="GO" id="GO:0030288">
    <property type="term" value="C:outer membrane-bounded periplasmic space"/>
    <property type="evidence" value="ECO:0007669"/>
    <property type="project" value="TreeGrafter"/>
</dbReference>
<gene>
    <name evidence="2" type="ORF">ANI02nite_11830</name>
</gene>
<organism evidence="2 3">
    <name type="scientific">Acetobacter nitrogenifigens DSM 23921 = NBRC 105050</name>
    <dbReference type="NCBI Taxonomy" id="1120919"/>
    <lineage>
        <taxon>Bacteria</taxon>
        <taxon>Pseudomonadati</taxon>
        <taxon>Pseudomonadota</taxon>
        <taxon>Alphaproteobacteria</taxon>
        <taxon>Acetobacterales</taxon>
        <taxon>Acetobacteraceae</taxon>
        <taxon>Acetobacter</taxon>
    </lineage>
</organism>
<dbReference type="InterPro" id="IPR006059">
    <property type="entry name" value="SBP"/>
</dbReference>
<sequence length="348" mass="38130">MESARVFRSTSLGRRAVLTGLGAASVARPRFGVARGLDPVVVMMFGSSWERVFKPLAPLFRDRAGVEIVPVLESSAMEGLARLQASRLDLDVDVWFTSETVASRAAADTALFGEIDVGLIPALARCETVGRTERFIPYWSFPVGIVYRTDLVPGGRIENWEQFFSQAFSDEIAVAAPTLYPGCSVLVVTMLEGGILPDVDSGMRFLRKIRDQVAIFNSSDTLARRSLARGDIWAMMGSPSALKELHDAGAPVAMACPSPTPLVVEGMMMLSGRRQDAALRFIDLALGRDVQSRMTDVYNLLPVNRDVALPNLLKSIAAQRETFIHPDAGMVSRHLQLWTDRFNDAIND</sequence>